<organism evidence="1 2">
    <name type="scientific">Steinernema glaseri</name>
    <dbReference type="NCBI Taxonomy" id="37863"/>
    <lineage>
        <taxon>Eukaryota</taxon>
        <taxon>Metazoa</taxon>
        <taxon>Ecdysozoa</taxon>
        <taxon>Nematoda</taxon>
        <taxon>Chromadorea</taxon>
        <taxon>Rhabditida</taxon>
        <taxon>Tylenchina</taxon>
        <taxon>Panagrolaimomorpha</taxon>
        <taxon>Strongyloidoidea</taxon>
        <taxon>Steinernematidae</taxon>
        <taxon>Steinernema</taxon>
    </lineage>
</organism>
<evidence type="ECO:0000313" key="1">
    <source>
        <dbReference type="Proteomes" id="UP000095287"/>
    </source>
</evidence>
<accession>A0A1I7ZTX6</accession>
<dbReference type="WBParaSite" id="L893_g29789.t1">
    <property type="protein sequence ID" value="L893_g29789.t1"/>
    <property type="gene ID" value="L893_g29789"/>
</dbReference>
<reference evidence="2" key="1">
    <citation type="submission" date="2016-11" db="UniProtKB">
        <authorList>
            <consortium name="WormBaseParasite"/>
        </authorList>
    </citation>
    <scope>IDENTIFICATION</scope>
</reference>
<sequence>MTPINMGRSRYPASTLLTAPAFLFLCDGRCGHVVLSAWVDSLGQHHVFPYHMGKRGKGIRSTDSASATCLLRSHVPTVAPRLFITYLVSVSTPVSRDENISTSLEEEILLQRVKYLKQDLRNSSGRQTGLRPDRPRKYD</sequence>
<name>A0A1I7ZTX6_9BILA</name>
<dbReference type="AlphaFoldDB" id="A0A1I7ZTX6"/>
<proteinExistence type="predicted"/>
<keyword evidence="1" id="KW-1185">Reference proteome</keyword>
<evidence type="ECO:0000313" key="2">
    <source>
        <dbReference type="WBParaSite" id="L893_g29789.t1"/>
    </source>
</evidence>
<dbReference type="Proteomes" id="UP000095287">
    <property type="component" value="Unplaced"/>
</dbReference>
<protein>
    <submittedName>
        <fullName evidence="2">OB_NTP_bind domain-containing protein</fullName>
    </submittedName>
</protein>